<name>A0ABR2HDR3_9EUKA</name>
<protein>
    <submittedName>
        <fullName evidence="2">Protein kinase activity protein</fullName>
    </submittedName>
</protein>
<proteinExistence type="predicted"/>
<feature type="domain" description="Protein kinase" evidence="1">
    <location>
        <begin position="355"/>
        <end position="634"/>
    </location>
</feature>
<dbReference type="Proteomes" id="UP001470230">
    <property type="component" value="Unassembled WGS sequence"/>
</dbReference>
<dbReference type="SUPFAM" id="SSF56112">
    <property type="entry name" value="Protein kinase-like (PK-like)"/>
    <property type="match status" value="1"/>
</dbReference>
<organism evidence="2 3">
    <name type="scientific">Tritrichomonas musculus</name>
    <dbReference type="NCBI Taxonomy" id="1915356"/>
    <lineage>
        <taxon>Eukaryota</taxon>
        <taxon>Metamonada</taxon>
        <taxon>Parabasalia</taxon>
        <taxon>Tritrichomonadida</taxon>
        <taxon>Tritrichomonadidae</taxon>
        <taxon>Tritrichomonas</taxon>
    </lineage>
</organism>
<evidence type="ECO:0000313" key="3">
    <source>
        <dbReference type="Proteomes" id="UP001470230"/>
    </source>
</evidence>
<dbReference type="EMBL" id="JAPFFF010000032">
    <property type="protein sequence ID" value="KAK8844491.1"/>
    <property type="molecule type" value="Genomic_DNA"/>
</dbReference>
<accession>A0ABR2HDR3</accession>
<keyword evidence="2" id="KW-0808">Transferase</keyword>
<comment type="caution">
    <text evidence="2">The sequence shown here is derived from an EMBL/GenBank/DDBJ whole genome shotgun (WGS) entry which is preliminary data.</text>
</comment>
<dbReference type="Gene3D" id="1.10.510.10">
    <property type="entry name" value="Transferase(Phosphotransferase) domain 1"/>
    <property type="match status" value="1"/>
</dbReference>
<gene>
    <name evidence="2" type="ORF">M9Y10_024351</name>
</gene>
<sequence length="645" mass="74927">MSISFTAINQKGNEERRIACNSKDKISQLKETLKFAKLNKFVFTKFDGQLIDENQLCEELKDQVIYVVADVAKRINIRIFPEDEFNTEIVLEIKLSSTTRMLKEWILTKNWRSKPEGLTENNIEIKCGGNVLKDDDYIFCQNNDSDCFDLYIHVDDIKGKNDDKDDEGKKPLAEKRKSARKFKPKIVEPPRKYYFISFNGKPLELVLDSSQTFSQINEMEELKSHDLTFFFNDDIINLDSKISDYKGAQKRSTPIHIQINYLIHVIYEGSEKAPKEYHHPFSSEQTVGDVLQLYAKDDKNRGELKYENKRIEPETKLSKIDYRKEEPLLVLIHPSNKDNADSKNIFIGEDDEKFHIIVDRIGEGSTAVTFKIFDFRTNRTMCKKVIKFDHKKTFKDLQNAIKEFEFLYSIHHPCICIAYGINTCEVIKNEMNKEMTTVAIFLEHLEYSLSECLEKNILNNTIKSKIVVEICHGMSHIHKIGWIHRDLKIDNIMLNSLFQAKIVDFGLVRFNEFLDESYSLTKCSMSKGVGTISYMSPEMMNEEEYDNKTDVYSFGIVLYFLFVGSLPDYKIRDKMMGKPIPLPKASDSISKLCLSIISLCTYADPSDRPSFDKILDILRKNNYQLASNVDMEFVKKRDIEIISSY</sequence>
<keyword evidence="2" id="KW-0418">Kinase</keyword>
<dbReference type="InterPro" id="IPR000719">
    <property type="entry name" value="Prot_kinase_dom"/>
</dbReference>
<dbReference type="SMART" id="SM00220">
    <property type="entry name" value="S_TKc"/>
    <property type="match status" value="1"/>
</dbReference>
<evidence type="ECO:0000259" key="1">
    <source>
        <dbReference type="PROSITE" id="PS50011"/>
    </source>
</evidence>
<keyword evidence="3" id="KW-1185">Reference proteome</keyword>
<reference evidence="2 3" key="1">
    <citation type="submission" date="2024-04" db="EMBL/GenBank/DDBJ databases">
        <title>Tritrichomonas musculus Genome.</title>
        <authorList>
            <person name="Alves-Ferreira E."/>
            <person name="Grigg M."/>
            <person name="Lorenzi H."/>
            <person name="Galac M."/>
        </authorList>
    </citation>
    <scope>NUCLEOTIDE SEQUENCE [LARGE SCALE GENOMIC DNA]</scope>
    <source>
        <strain evidence="2 3">EAF2021</strain>
    </source>
</reference>
<dbReference type="PROSITE" id="PS50011">
    <property type="entry name" value="PROTEIN_KINASE_DOM"/>
    <property type="match status" value="1"/>
</dbReference>
<evidence type="ECO:0000313" key="2">
    <source>
        <dbReference type="EMBL" id="KAK8844491.1"/>
    </source>
</evidence>
<dbReference type="InterPro" id="IPR011009">
    <property type="entry name" value="Kinase-like_dom_sf"/>
</dbReference>
<dbReference type="GO" id="GO:0016301">
    <property type="term" value="F:kinase activity"/>
    <property type="evidence" value="ECO:0007669"/>
    <property type="project" value="UniProtKB-KW"/>
</dbReference>
<dbReference type="Pfam" id="PF00069">
    <property type="entry name" value="Pkinase"/>
    <property type="match status" value="1"/>
</dbReference>
<dbReference type="PANTHER" id="PTHR23257">
    <property type="entry name" value="SERINE-THREONINE PROTEIN KINASE"/>
    <property type="match status" value="1"/>
</dbReference>
<dbReference type="InterPro" id="IPR050167">
    <property type="entry name" value="Ser_Thr_protein_kinase"/>
</dbReference>